<accession>A0AAP5UDR9</accession>
<evidence type="ECO:0000313" key="3">
    <source>
        <dbReference type="Proteomes" id="UP001250218"/>
    </source>
</evidence>
<evidence type="ECO:0000259" key="1">
    <source>
        <dbReference type="Pfam" id="PF13847"/>
    </source>
</evidence>
<proteinExistence type="predicted"/>
<dbReference type="Gene3D" id="3.40.50.150">
    <property type="entry name" value="Vaccinia Virus protein VP39"/>
    <property type="match status" value="1"/>
</dbReference>
<evidence type="ECO:0000313" key="2">
    <source>
        <dbReference type="EMBL" id="MDT2946487.1"/>
    </source>
</evidence>
<dbReference type="InterPro" id="IPR050447">
    <property type="entry name" value="Erg6_SMT_methyltransf"/>
</dbReference>
<keyword evidence="2" id="KW-0489">Methyltransferase</keyword>
<dbReference type="PANTHER" id="PTHR44068">
    <property type="entry name" value="ZGC:194242"/>
    <property type="match status" value="1"/>
</dbReference>
<name>A0AAP5UDR9_9LACT</name>
<dbReference type="EMBL" id="JARQDL010000010">
    <property type="protein sequence ID" value="MDT2946487.1"/>
    <property type="molecule type" value="Genomic_DNA"/>
</dbReference>
<dbReference type="SUPFAM" id="SSF53335">
    <property type="entry name" value="S-adenosyl-L-methionine-dependent methyltransferases"/>
    <property type="match status" value="1"/>
</dbReference>
<gene>
    <name evidence="2" type="ORF">P7I04_10645</name>
</gene>
<comment type="caution">
    <text evidence="2">The sequence shown here is derived from an EMBL/GenBank/DDBJ whole genome shotgun (WGS) entry which is preliminary data.</text>
</comment>
<dbReference type="CDD" id="cd02440">
    <property type="entry name" value="AdoMet_MTases"/>
    <property type="match status" value="1"/>
</dbReference>
<reference evidence="2" key="1">
    <citation type="submission" date="2023-03" db="EMBL/GenBank/DDBJ databases">
        <authorList>
            <person name="Shen W."/>
            <person name="Cai J."/>
        </authorList>
    </citation>
    <scope>NUCLEOTIDE SEQUENCE</scope>
    <source>
        <strain evidence="2">Y37</strain>
    </source>
</reference>
<keyword evidence="2" id="KW-0808">Transferase</keyword>
<dbReference type="GO" id="GO:0032259">
    <property type="term" value="P:methylation"/>
    <property type="evidence" value="ECO:0007669"/>
    <property type="project" value="UniProtKB-KW"/>
</dbReference>
<dbReference type="Pfam" id="PF13847">
    <property type="entry name" value="Methyltransf_31"/>
    <property type="match status" value="1"/>
</dbReference>
<dbReference type="AlphaFoldDB" id="A0AAP5UDR9"/>
<feature type="domain" description="Methyltransferase" evidence="1">
    <location>
        <begin position="46"/>
        <end position="162"/>
    </location>
</feature>
<protein>
    <submittedName>
        <fullName evidence="2">Class I SAM-dependent methyltransferase</fullName>
    </submittedName>
</protein>
<dbReference type="PANTHER" id="PTHR44068:SF11">
    <property type="entry name" value="GERANYL DIPHOSPHATE 2-C-METHYLTRANSFERASE"/>
    <property type="match status" value="1"/>
</dbReference>
<dbReference type="InterPro" id="IPR025714">
    <property type="entry name" value="Methyltranfer_dom"/>
</dbReference>
<dbReference type="RefSeq" id="WP_195936411.1">
    <property type="nucleotide sequence ID" value="NZ_JADPDJ010000018.1"/>
</dbReference>
<organism evidence="2 3">
    <name type="scientific">Lactococcus lactis</name>
    <dbReference type="NCBI Taxonomy" id="1358"/>
    <lineage>
        <taxon>Bacteria</taxon>
        <taxon>Bacillati</taxon>
        <taxon>Bacillota</taxon>
        <taxon>Bacilli</taxon>
        <taxon>Lactobacillales</taxon>
        <taxon>Streptococcaceae</taxon>
        <taxon>Lactococcus</taxon>
    </lineage>
</organism>
<dbReference type="GO" id="GO:0008168">
    <property type="term" value="F:methyltransferase activity"/>
    <property type="evidence" value="ECO:0007669"/>
    <property type="project" value="UniProtKB-KW"/>
</dbReference>
<sequence length="276" mass="31682">MIGDSYNTARFTADTLILEKERLSESINIQKEEIVKCFQQLDIGRSETILDLGCGTGEISYMLALTNPSCSIIGMDRESKFVLENQGKFRDLDNLKFQEGDCFSLPFSDDSIDVCFCRYLFQHLRNPELALKEIYRVLKPGGKLGIFDIDKGLDIVFPVPQNHQKFIQAELMIKKLIKNDIYVGRKLFTLMNSSFFKNIKVLDVSINSQNTTRESLNKITKLWKKQGESGHIYTATKRITNQEIEEYFDSLINIAKSESSYINFGNLFVYGIKEND</sequence>
<dbReference type="InterPro" id="IPR029063">
    <property type="entry name" value="SAM-dependent_MTases_sf"/>
</dbReference>
<dbReference type="Proteomes" id="UP001250218">
    <property type="component" value="Unassembled WGS sequence"/>
</dbReference>